<dbReference type="GO" id="GO:0005737">
    <property type="term" value="C:cytoplasm"/>
    <property type="evidence" value="ECO:0007669"/>
    <property type="project" value="UniProtKB-SubCell"/>
</dbReference>
<dbReference type="EMBL" id="CP035913">
    <property type="protein sequence ID" value="QBE67024.1"/>
    <property type="molecule type" value="Genomic_DNA"/>
</dbReference>
<keyword evidence="4" id="KW-0547">Nucleotide-binding</keyword>
<comment type="subcellular location">
    <subcellularLocation>
        <location evidence="1">Cytoplasm</location>
    </subcellularLocation>
</comment>
<dbReference type="GO" id="GO:0008564">
    <property type="term" value="F:protein-exporting ATPase activity"/>
    <property type="evidence" value="ECO:0007669"/>
    <property type="project" value="UniProtKB-EC"/>
</dbReference>
<dbReference type="FunFam" id="3.40.50.12240:FF:000002">
    <property type="entry name" value="Flagellum-specific ATP synthase FliI"/>
    <property type="match status" value="1"/>
</dbReference>
<keyword evidence="6" id="KW-0653">Protein transport</keyword>
<keyword evidence="13" id="KW-1185">Reference proteome</keyword>
<dbReference type="InterPro" id="IPR050053">
    <property type="entry name" value="ATPase_alpha/beta_chains"/>
</dbReference>
<protein>
    <submittedName>
        <fullName evidence="12">FliI/YscN family ATPase</fullName>
    </submittedName>
</protein>
<dbReference type="SUPFAM" id="SSF52540">
    <property type="entry name" value="P-loop containing nucleoside triphosphate hydrolases"/>
    <property type="match status" value="1"/>
</dbReference>
<keyword evidence="3" id="KW-0963">Cytoplasm</keyword>
<dbReference type="Pfam" id="PF02874">
    <property type="entry name" value="ATP-synt_ab_N"/>
    <property type="match status" value="1"/>
</dbReference>
<dbReference type="GO" id="GO:0016887">
    <property type="term" value="F:ATP hydrolysis activity"/>
    <property type="evidence" value="ECO:0007669"/>
    <property type="project" value="InterPro"/>
</dbReference>
<feature type="domain" description="AAA+ ATPase" evidence="11">
    <location>
        <begin position="141"/>
        <end position="322"/>
    </location>
</feature>
<dbReference type="OrthoDB" id="9803053at2"/>
<dbReference type="InterPro" id="IPR005714">
    <property type="entry name" value="ATPase_T3SS_FliI/YscN"/>
</dbReference>
<evidence type="ECO:0000256" key="5">
    <source>
        <dbReference type="ARBA" id="ARBA00022840"/>
    </source>
</evidence>
<accession>A0A4P6L6B1</accession>
<evidence type="ECO:0000256" key="2">
    <source>
        <dbReference type="ARBA" id="ARBA00022448"/>
    </source>
</evidence>
<dbReference type="AlphaFoldDB" id="A0A4P6L6B1"/>
<evidence type="ECO:0000256" key="3">
    <source>
        <dbReference type="ARBA" id="ARBA00022490"/>
    </source>
</evidence>
<evidence type="ECO:0000259" key="11">
    <source>
        <dbReference type="SMART" id="SM00382"/>
    </source>
</evidence>
<evidence type="ECO:0000313" key="12">
    <source>
        <dbReference type="EMBL" id="QBE67024.1"/>
    </source>
</evidence>
<dbReference type="Gene3D" id="3.40.50.12240">
    <property type="match status" value="1"/>
</dbReference>
<organism evidence="12 13">
    <name type="scientific">Pseudoduganella lutea</name>
    <dbReference type="NCBI Taxonomy" id="321985"/>
    <lineage>
        <taxon>Bacteria</taxon>
        <taxon>Pseudomonadati</taxon>
        <taxon>Pseudomonadota</taxon>
        <taxon>Betaproteobacteria</taxon>
        <taxon>Burkholderiales</taxon>
        <taxon>Oxalobacteraceae</taxon>
        <taxon>Telluria group</taxon>
        <taxon>Pseudoduganella</taxon>
    </lineage>
</organism>
<dbReference type="Pfam" id="PF18269">
    <property type="entry name" value="T3SS_ATPase_C"/>
    <property type="match status" value="1"/>
</dbReference>
<dbReference type="CDD" id="cd01136">
    <property type="entry name" value="ATPase_flagellum-secretory_path_III"/>
    <property type="match status" value="1"/>
</dbReference>
<dbReference type="PROSITE" id="PS00152">
    <property type="entry name" value="ATPASE_ALPHA_BETA"/>
    <property type="match status" value="1"/>
</dbReference>
<evidence type="ECO:0000256" key="6">
    <source>
        <dbReference type="ARBA" id="ARBA00022927"/>
    </source>
</evidence>
<name>A0A4P6L6B1_9BURK</name>
<dbReference type="NCBIfam" id="TIGR01026">
    <property type="entry name" value="fliI_yscN"/>
    <property type="match status" value="1"/>
</dbReference>
<evidence type="ECO:0000256" key="4">
    <source>
        <dbReference type="ARBA" id="ARBA00022741"/>
    </source>
</evidence>
<dbReference type="PANTHER" id="PTHR15184:SF9">
    <property type="entry name" value="SPI-1 TYPE 3 SECRETION SYSTEM ATPASE"/>
    <property type="match status" value="1"/>
</dbReference>
<dbReference type="InterPro" id="IPR000194">
    <property type="entry name" value="ATPase_F1/V1/A1_a/bsu_nucl-bd"/>
</dbReference>
<dbReference type="Pfam" id="PF00006">
    <property type="entry name" value="ATP-synt_ab"/>
    <property type="match status" value="1"/>
</dbReference>
<dbReference type="GO" id="GO:0045259">
    <property type="term" value="C:proton-transporting ATP synthase complex"/>
    <property type="evidence" value="ECO:0007669"/>
    <property type="project" value="UniProtKB-KW"/>
</dbReference>
<gene>
    <name evidence="12" type="ORF">EWM63_02200</name>
</gene>
<keyword evidence="7" id="KW-1278">Translocase</keyword>
<keyword evidence="5" id="KW-0067">ATP-binding</keyword>
<keyword evidence="9" id="KW-0066">ATP synthesis</keyword>
<keyword evidence="2" id="KW-0813">Transport</keyword>
<evidence type="ECO:0000256" key="10">
    <source>
        <dbReference type="ARBA" id="ARBA00034006"/>
    </source>
</evidence>
<dbReference type="SMART" id="SM00382">
    <property type="entry name" value="AAA"/>
    <property type="match status" value="1"/>
</dbReference>
<dbReference type="Proteomes" id="UP000290637">
    <property type="component" value="Chromosome"/>
</dbReference>
<dbReference type="GO" id="GO:0030257">
    <property type="term" value="C:type III protein secretion system complex"/>
    <property type="evidence" value="ECO:0007669"/>
    <property type="project" value="InterPro"/>
</dbReference>
<evidence type="ECO:0000256" key="7">
    <source>
        <dbReference type="ARBA" id="ARBA00022967"/>
    </source>
</evidence>
<dbReference type="InterPro" id="IPR027417">
    <property type="entry name" value="P-loop_NTPase"/>
</dbReference>
<proteinExistence type="predicted"/>
<dbReference type="PANTHER" id="PTHR15184">
    <property type="entry name" value="ATP SYNTHASE"/>
    <property type="match status" value="1"/>
</dbReference>
<dbReference type="InterPro" id="IPR040627">
    <property type="entry name" value="T3SS_ATPase_C"/>
</dbReference>
<dbReference type="InterPro" id="IPR004100">
    <property type="entry name" value="ATPase_F1/V1/A1_a/bsu_N"/>
</dbReference>
<reference evidence="12 13" key="1">
    <citation type="submission" date="2019-02" db="EMBL/GenBank/DDBJ databases">
        <title>Draft Genome Sequences of Six Type Strains of the Genus Massilia.</title>
        <authorList>
            <person name="Miess H."/>
            <person name="Frediansyhah A."/>
            <person name="Gross H."/>
        </authorList>
    </citation>
    <scope>NUCLEOTIDE SEQUENCE [LARGE SCALE GENOMIC DNA]</scope>
    <source>
        <strain evidence="12 13">DSM 17473</strain>
    </source>
</reference>
<evidence type="ECO:0000256" key="9">
    <source>
        <dbReference type="ARBA" id="ARBA00023196"/>
    </source>
</evidence>
<evidence type="ECO:0000256" key="1">
    <source>
        <dbReference type="ARBA" id="ARBA00004496"/>
    </source>
</evidence>
<dbReference type="KEGG" id="plue:EWM63_02200"/>
<comment type="catalytic activity">
    <reaction evidence="10">
        <text>ATP + H2O + cellular proteinSide 1 = ADP + phosphate + cellular proteinSide 2.</text>
        <dbReference type="EC" id="7.4.2.8"/>
    </reaction>
</comment>
<dbReference type="InterPro" id="IPR020003">
    <property type="entry name" value="ATPase_a/bsu_AS"/>
</dbReference>
<evidence type="ECO:0000313" key="13">
    <source>
        <dbReference type="Proteomes" id="UP000290637"/>
    </source>
</evidence>
<dbReference type="InterPro" id="IPR003593">
    <property type="entry name" value="AAA+_ATPase"/>
</dbReference>
<dbReference type="GO" id="GO:0030254">
    <property type="term" value="P:protein secretion by the type III secretion system"/>
    <property type="evidence" value="ECO:0007669"/>
    <property type="project" value="InterPro"/>
</dbReference>
<dbReference type="GO" id="GO:0046933">
    <property type="term" value="F:proton-transporting ATP synthase activity, rotational mechanism"/>
    <property type="evidence" value="ECO:0007669"/>
    <property type="project" value="TreeGrafter"/>
</dbReference>
<keyword evidence="9" id="KW-0139">CF(1)</keyword>
<sequence>MPAHGRVVEAIGTLIKVRGLAARVGDMCDLTGLSSDFALQAEVVGLGTDYALLAPLGSMHGLSTGVAAVSRKRAPEVLVGDALLGRVLDGMGRPMDGLPPIDRGIAQAVYAAPPAPLTRPLIEHPLAVGVRAIDGLLSCGVGQRIGIFAPAGCGKSTLLGMIARNADADVNVVALIGERGREVQEFIHDCLGPEGLRKTVLVVATSDRPALERARAALVATAIAEYFRERGKAVLLLADSVTRYARALREIGLAGGEPPTRRAFPPSVFTALPQLFERAGMSPSGSITAFYTVLEEGEDNDDPIAEEVRSLLDGHIVLSRKLASAGHFPAIDVLASVSRVMPRVAHIPHQRHAARARTLLTCYKDLEMLIRLGEYKPGHDPEADAAVRLHPGLLGFLRQATDDRTPFRECLQRLAEAVQ</sequence>
<dbReference type="GO" id="GO:0005524">
    <property type="term" value="F:ATP binding"/>
    <property type="evidence" value="ECO:0007669"/>
    <property type="project" value="UniProtKB-KW"/>
</dbReference>
<keyword evidence="8" id="KW-0472">Membrane</keyword>
<evidence type="ECO:0000256" key="8">
    <source>
        <dbReference type="ARBA" id="ARBA00023136"/>
    </source>
</evidence>